<name>A0A0V0H8C8_SOLCH</name>
<feature type="region of interest" description="Disordered" evidence="1">
    <location>
        <begin position="29"/>
        <end position="94"/>
    </location>
</feature>
<accession>A0A0V0H8C8</accession>
<organism evidence="2">
    <name type="scientific">Solanum chacoense</name>
    <name type="common">Chaco potato</name>
    <dbReference type="NCBI Taxonomy" id="4108"/>
    <lineage>
        <taxon>Eukaryota</taxon>
        <taxon>Viridiplantae</taxon>
        <taxon>Streptophyta</taxon>
        <taxon>Embryophyta</taxon>
        <taxon>Tracheophyta</taxon>
        <taxon>Spermatophyta</taxon>
        <taxon>Magnoliopsida</taxon>
        <taxon>eudicotyledons</taxon>
        <taxon>Gunneridae</taxon>
        <taxon>Pentapetalae</taxon>
        <taxon>asterids</taxon>
        <taxon>lamiids</taxon>
        <taxon>Solanales</taxon>
        <taxon>Solanaceae</taxon>
        <taxon>Solanoideae</taxon>
        <taxon>Solaneae</taxon>
        <taxon>Solanum</taxon>
    </lineage>
</organism>
<reference evidence="2" key="1">
    <citation type="submission" date="2015-12" db="EMBL/GenBank/DDBJ databases">
        <title>Gene expression during late stages of embryo sac development: a critical building block for successful pollen-pistil interactions.</title>
        <authorList>
            <person name="Liu Y."/>
            <person name="Joly V."/>
            <person name="Sabar M."/>
            <person name="Matton D.P."/>
        </authorList>
    </citation>
    <scope>NUCLEOTIDE SEQUENCE</scope>
</reference>
<protein>
    <submittedName>
        <fullName evidence="2">Putative ovule protein</fullName>
    </submittedName>
</protein>
<dbReference type="EMBL" id="GEDG01023545">
    <property type="protein sequence ID" value="JAP16658.1"/>
    <property type="molecule type" value="Transcribed_RNA"/>
</dbReference>
<feature type="compositionally biased region" description="Pro residues" evidence="1">
    <location>
        <begin position="34"/>
        <end position="52"/>
    </location>
</feature>
<dbReference type="AlphaFoldDB" id="A0A0V0H8C8"/>
<proteinExistence type="predicted"/>
<feature type="compositionally biased region" description="Low complexity" evidence="1">
    <location>
        <begin position="54"/>
        <end position="68"/>
    </location>
</feature>
<evidence type="ECO:0000313" key="2">
    <source>
        <dbReference type="EMBL" id="JAP16658.1"/>
    </source>
</evidence>
<evidence type="ECO:0000256" key="1">
    <source>
        <dbReference type="SAM" id="MobiDB-lite"/>
    </source>
</evidence>
<sequence>MSKTNWTLNMFLDCERRNFVVQGYHRDILEHWSSPPPPGATEIVHPPPPVPDETPQTSSNITTSSSVTEPLKKVPSKRGRDRKKRHRKVIGNFA</sequence>
<feature type="compositionally biased region" description="Basic residues" evidence="1">
    <location>
        <begin position="74"/>
        <end position="94"/>
    </location>
</feature>